<keyword evidence="2" id="KW-1185">Reference proteome</keyword>
<dbReference type="SUPFAM" id="SSF53335">
    <property type="entry name" value="S-adenosyl-L-methionine-dependent methyltransferases"/>
    <property type="match status" value="1"/>
</dbReference>
<reference evidence="1" key="1">
    <citation type="submission" date="2020-01" db="EMBL/GenBank/DDBJ databases">
        <authorList>
            <person name="Rat A."/>
        </authorList>
    </citation>
    <scope>NUCLEOTIDE SEQUENCE</scope>
    <source>
        <strain evidence="1">LMG 31231</strain>
    </source>
</reference>
<dbReference type="InterPro" id="IPR029063">
    <property type="entry name" value="SAM-dependent_MTases_sf"/>
</dbReference>
<evidence type="ECO:0000313" key="1">
    <source>
        <dbReference type="EMBL" id="MBR0670930.1"/>
    </source>
</evidence>
<keyword evidence="1" id="KW-0808">Transferase</keyword>
<name>A0A9X9WUV1_9PROT</name>
<gene>
    <name evidence="1" type="ORF">GXW76_07080</name>
</gene>
<dbReference type="RefSeq" id="WP_211861306.1">
    <property type="nucleotide sequence ID" value="NZ_JAAEDM010000012.1"/>
</dbReference>
<proteinExistence type="predicted"/>
<accession>A0A9X9WUV1</accession>
<dbReference type="GO" id="GO:0032259">
    <property type="term" value="P:methylation"/>
    <property type="evidence" value="ECO:0007669"/>
    <property type="project" value="UniProtKB-KW"/>
</dbReference>
<dbReference type="AlphaFoldDB" id="A0A9X9WUV1"/>
<comment type="caution">
    <text evidence="1">The sequence shown here is derived from an EMBL/GenBank/DDBJ whole genome shotgun (WGS) entry which is preliminary data.</text>
</comment>
<protein>
    <submittedName>
        <fullName evidence="1">Class I SAM-dependent methyltransferase</fullName>
    </submittedName>
</protein>
<dbReference type="CDD" id="cd02440">
    <property type="entry name" value="AdoMet_MTases"/>
    <property type="match status" value="1"/>
</dbReference>
<keyword evidence="1" id="KW-0489">Methyltransferase</keyword>
<organism evidence="1 2">
    <name type="scientific">Neoroseomonas soli</name>
    <dbReference type="NCBI Taxonomy" id="1081025"/>
    <lineage>
        <taxon>Bacteria</taxon>
        <taxon>Pseudomonadati</taxon>
        <taxon>Pseudomonadota</taxon>
        <taxon>Alphaproteobacteria</taxon>
        <taxon>Acetobacterales</taxon>
        <taxon>Acetobacteraceae</taxon>
        <taxon>Neoroseomonas</taxon>
    </lineage>
</organism>
<dbReference type="Proteomes" id="UP001138751">
    <property type="component" value="Unassembled WGS sequence"/>
</dbReference>
<sequence length="227" mass="25133">MLTAQDLHLQLDHALKSLRRAVRNIRAFHGNKSQEFPAFFVDHPVVHLQDGLLTGTRVFASRESMLRAMPFPRGATCVEIGTSTGAFARCILEALDPSELHLIDIDFSRLEPDIAGNERVRCLKGDSAKLLDAMPSRSVDFAYVDADHAYGSVRREIAVLRRVVKPGGWVMFNDYTRWSITEVVSYGVVTAVNEFLVENGIAMEGIALSGTGHFDVCIRMPDLSQAS</sequence>
<dbReference type="Pfam" id="PF13578">
    <property type="entry name" value="Methyltransf_24"/>
    <property type="match status" value="1"/>
</dbReference>
<reference evidence="1" key="2">
    <citation type="journal article" date="2021" name="Syst. Appl. Microbiol.">
        <title>Roseomonas hellenica sp. nov., isolated from roots of wild-growing Alkanna tinctoria.</title>
        <authorList>
            <person name="Rat A."/>
            <person name="Naranjo H.D."/>
            <person name="Lebbe L."/>
            <person name="Cnockaert M."/>
            <person name="Krigas N."/>
            <person name="Grigoriadou K."/>
            <person name="Maloupa E."/>
            <person name="Willems A."/>
        </authorList>
    </citation>
    <scope>NUCLEOTIDE SEQUENCE</scope>
    <source>
        <strain evidence="1">LMG 31231</strain>
    </source>
</reference>
<dbReference type="EMBL" id="JAAEDM010000012">
    <property type="protein sequence ID" value="MBR0670930.1"/>
    <property type="molecule type" value="Genomic_DNA"/>
</dbReference>
<dbReference type="GO" id="GO:0008168">
    <property type="term" value="F:methyltransferase activity"/>
    <property type="evidence" value="ECO:0007669"/>
    <property type="project" value="UniProtKB-KW"/>
</dbReference>
<dbReference type="Gene3D" id="3.40.50.150">
    <property type="entry name" value="Vaccinia Virus protein VP39"/>
    <property type="match status" value="1"/>
</dbReference>
<evidence type="ECO:0000313" key="2">
    <source>
        <dbReference type="Proteomes" id="UP001138751"/>
    </source>
</evidence>